<feature type="chain" id="PRO_5020031964" evidence="1">
    <location>
        <begin position="19"/>
        <end position="195"/>
    </location>
</feature>
<keyword evidence="1" id="KW-0732">Signal</keyword>
<proteinExistence type="predicted"/>
<dbReference type="Pfam" id="PF03762">
    <property type="entry name" value="VOMI"/>
    <property type="match status" value="1"/>
</dbReference>
<dbReference type="EMBL" id="QXTE01000395">
    <property type="protein sequence ID" value="TFJ98472.1"/>
    <property type="molecule type" value="Genomic_DNA"/>
</dbReference>
<feature type="signal peptide" evidence="1">
    <location>
        <begin position="1"/>
        <end position="18"/>
    </location>
</feature>
<dbReference type="GO" id="GO:0005615">
    <property type="term" value="C:extracellular space"/>
    <property type="evidence" value="ECO:0007669"/>
    <property type="project" value="TreeGrafter"/>
</dbReference>
<dbReference type="PANTHER" id="PTHR18841:SF2">
    <property type="entry name" value="VITELLINE MEMBRANE OUTER LAYER PROTEIN 1 HOMOLOG"/>
    <property type="match status" value="1"/>
</dbReference>
<reference evidence="2 3" key="2">
    <citation type="submission" date="2019-04" db="EMBL/GenBank/DDBJ databases">
        <title>The genome sequence of big-headed turtle.</title>
        <authorList>
            <person name="Gong S."/>
        </authorList>
    </citation>
    <scope>NUCLEOTIDE SEQUENCE [LARGE SCALE GENOMIC DNA]</scope>
    <source>
        <strain evidence="2">DO16091913</strain>
        <tissue evidence="2">Muscle</tissue>
    </source>
</reference>
<comment type="caution">
    <text evidence="2">The sequence shown here is derived from an EMBL/GenBank/DDBJ whole genome shotgun (WGS) entry which is preliminary data.</text>
</comment>
<dbReference type="PANTHER" id="PTHR18841">
    <property type="entry name" value="VITELLINE MEMBRANE OUTER LAYER PROTEIN I-RELATED"/>
    <property type="match status" value="1"/>
</dbReference>
<dbReference type="Proteomes" id="UP000297703">
    <property type="component" value="Unassembled WGS sequence"/>
</dbReference>
<sequence length="195" mass="20023">MQLGALLCLLLAPGAVLGGQAKAPPSRPYNQVIVVPNGAPGGAWGPVEMCPEGSYANGFALKVHPYQGDAPGEDDTGLNGIRLHCSDGATVQSSVGAWGRWGGARYCPRGYLRALSLGVQPRQDAGDEVAATGLRVGCSDGERLDGDAGDAGEGPWSRPCSSGSVCGLQTRVEEPGAQRGDNTALNDARFFCCPP</sequence>
<evidence type="ECO:0000256" key="1">
    <source>
        <dbReference type="SAM" id="SignalP"/>
    </source>
</evidence>
<evidence type="ECO:0000313" key="2">
    <source>
        <dbReference type="EMBL" id="TFJ98472.1"/>
    </source>
</evidence>
<protein>
    <submittedName>
        <fullName evidence="2">Vitelline membrane outer layer protein 1</fullName>
    </submittedName>
</protein>
<name>A0A4D9DUA3_9SAUR</name>
<dbReference type="AlphaFoldDB" id="A0A4D9DUA3"/>
<gene>
    <name evidence="2" type="ORF">DR999_PMT19614</name>
</gene>
<dbReference type="STRING" id="55544.A0A4D9DUA3"/>
<reference evidence="2 3" key="1">
    <citation type="submission" date="2019-04" db="EMBL/GenBank/DDBJ databases">
        <title>Draft genome of the big-headed turtle Platysternon megacephalum.</title>
        <authorList>
            <person name="Gong S."/>
        </authorList>
    </citation>
    <scope>NUCLEOTIDE SEQUENCE [LARGE SCALE GENOMIC DNA]</scope>
    <source>
        <strain evidence="2">DO16091913</strain>
        <tissue evidence="2">Muscle</tissue>
    </source>
</reference>
<dbReference type="InterPro" id="IPR036706">
    <property type="entry name" value="VOMI_sf"/>
</dbReference>
<dbReference type="InterPro" id="IPR005515">
    <property type="entry name" value="VOMI"/>
</dbReference>
<dbReference type="SUPFAM" id="SSF51092">
    <property type="entry name" value="Vitelline membrane outer protein-I (VMO-I)"/>
    <property type="match status" value="1"/>
</dbReference>
<organism evidence="2 3">
    <name type="scientific">Platysternon megacephalum</name>
    <name type="common">big-headed turtle</name>
    <dbReference type="NCBI Taxonomy" id="55544"/>
    <lineage>
        <taxon>Eukaryota</taxon>
        <taxon>Metazoa</taxon>
        <taxon>Chordata</taxon>
        <taxon>Craniata</taxon>
        <taxon>Vertebrata</taxon>
        <taxon>Euteleostomi</taxon>
        <taxon>Archelosauria</taxon>
        <taxon>Testudinata</taxon>
        <taxon>Testudines</taxon>
        <taxon>Cryptodira</taxon>
        <taxon>Durocryptodira</taxon>
        <taxon>Testudinoidea</taxon>
        <taxon>Platysternidae</taxon>
        <taxon>Platysternon</taxon>
    </lineage>
</organism>
<accession>A0A4D9DUA3</accession>
<dbReference type="Gene3D" id="2.100.10.20">
    <property type="entry name" value="Vitelline membrane outer layer protein I (VOMI)"/>
    <property type="match status" value="1"/>
</dbReference>
<evidence type="ECO:0000313" key="3">
    <source>
        <dbReference type="Proteomes" id="UP000297703"/>
    </source>
</evidence>
<keyword evidence="3" id="KW-1185">Reference proteome</keyword>
<dbReference type="OrthoDB" id="6344411at2759"/>